<reference evidence="3" key="1">
    <citation type="journal article" date="2019" name="Curr. Biol.">
        <title>Genome Sequence of Striga asiatica Provides Insight into the Evolution of Plant Parasitism.</title>
        <authorList>
            <person name="Yoshida S."/>
            <person name="Kim S."/>
            <person name="Wafula E.K."/>
            <person name="Tanskanen J."/>
            <person name="Kim Y.M."/>
            <person name="Honaas L."/>
            <person name="Yang Z."/>
            <person name="Spallek T."/>
            <person name="Conn C.E."/>
            <person name="Ichihashi Y."/>
            <person name="Cheong K."/>
            <person name="Cui S."/>
            <person name="Der J.P."/>
            <person name="Gundlach H."/>
            <person name="Jiao Y."/>
            <person name="Hori C."/>
            <person name="Ishida J.K."/>
            <person name="Kasahara H."/>
            <person name="Kiba T."/>
            <person name="Kim M.S."/>
            <person name="Koo N."/>
            <person name="Laohavisit A."/>
            <person name="Lee Y.H."/>
            <person name="Lumba S."/>
            <person name="McCourt P."/>
            <person name="Mortimer J.C."/>
            <person name="Mutuku J.M."/>
            <person name="Nomura T."/>
            <person name="Sasaki-Sekimoto Y."/>
            <person name="Seto Y."/>
            <person name="Wang Y."/>
            <person name="Wakatake T."/>
            <person name="Sakakibara H."/>
            <person name="Demura T."/>
            <person name="Yamaguchi S."/>
            <person name="Yoneyama K."/>
            <person name="Manabe R.I."/>
            <person name="Nelson D.C."/>
            <person name="Schulman A.H."/>
            <person name="Timko M.P."/>
            <person name="dePamphilis C.W."/>
            <person name="Choi D."/>
            <person name="Shirasu K."/>
        </authorList>
    </citation>
    <scope>NUCLEOTIDE SEQUENCE [LARGE SCALE GENOMIC DNA]</scope>
    <source>
        <strain evidence="3">cv. UVA1</strain>
    </source>
</reference>
<feature type="region of interest" description="Disordered" evidence="1">
    <location>
        <begin position="1"/>
        <end position="32"/>
    </location>
</feature>
<keyword evidence="3" id="KW-1185">Reference proteome</keyword>
<accession>A0A5A7NZQ3</accession>
<evidence type="ECO:0000313" key="2">
    <source>
        <dbReference type="EMBL" id="GER26029.1"/>
    </source>
</evidence>
<comment type="caution">
    <text evidence="2">The sequence shown here is derived from an EMBL/GenBank/DDBJ whole genome shotgun (WGS) entry which is preliminary data.</text>
</comment>
<protein>
    <submittedName>
        <fullName evidence="2">Integral membrane protein hemolysin-III homolog</fullName>
    </submittedName>
</protein>
<name>A0A5A7NZQ3_STRAF</name>
<evidence type="ECO:0000313" key="3">
    <source>
        <dbReference type="Proteomes" id="UP000325081"/>
    </source>
</evidence>
<sequence>MPSTQTMEPINPDKSSLGVTLRETNGPSSPTKTCSPSFKYLAFMLRTMNLQLTLLPASQISAFSVVVEMRKVNYTSAAILGKHVVDLFEKLEKSSLVRCPDIVAQIHCKFLVAASTQPLRLPASLTFSGRRFYGFGGKWNRDSILAGKRMVVGWVGSGDCRPNLVLQLLAQ</sequence>
<proteinExistence type="predicted"/>
<dbReference type="AlphaFoldDB" id="A0A5A7NZQ3"/>
<evidence type="ECO:0000256" key="1">
    <source>
        <dbReference type="SAM" id="MobiDB-lite"/>
    </source>
</evidence>
<dbReference type="EMBL" id="BKCP01000669">
    <property type="protein sequence ID" value="GER26029.1"/>
    <property type="molecule type" value="Genomic_DNA"/>
</dbReference>
<gene>
    <name evidence="2" type="ORF">STAS_01646</name>
</gene>
<organism evidence="2 3">
    <name type="scientific">Striga asiatica</name>
    <name type="common">Asiatic witchweed</name>
    <name type="synonym">Buchnera asiatica</name>
    <dbReference type="NCBI Taxonomy" id="4170"/>
    <lineage>
        <taxon>Eukaryota</taxon>
        <taxon>Viridiplantae</taxon>
        <taxon>Streptophyta</taxon>
        <taxon>Embryophyta</taxon>
        <taxon>Tracheophyta</taxon>
        <taxon>Spermatophyta</taxon>
        <taxon>Magnoliopsida</taxon>
        <taxon>eudicotyledons</taxon>
        <taxon>Gunneridae</taxon>
        <taxon>Pentapetalae</taxon>
        <taxon>asterids</taxon>
        <taxon>lamiids</taxon>
        <taxon>Lamiales</taxon>
        <taxon>Orobanchaceae</taxon>
        <taxon>Buchnereae</taxon>
        <taxon>Striga</taxon>
    </lineage>
</organism>
<dbReference type="Proteomes" id="UP000325081">
    <property type="component" value="Unassembled WGS sequence"/>
</dbReference>